<evidence type="ECO:0000313" key="2">
    <source>
        <dbReference type="EMBL" id="RGR58470.1"/>
    </source>
</evidence>
<comment type="caution">
    <text evidence="2">The sequence shown here is derived from an EMBL/GenBank/DDBJ whole genome shotgun (WGS) entry which is preliminary data.</text>
</comment>
<dbReference type="InterPro" id="IPR027417">
    <property type="entry name" value="P-loop_NTPase"/>
</dbReference>
<dbReference type="AlphaFoldDB" id="A0A412EZQ0"/>
<dbReference type="Proteomes" id="UP000283652">
    <property type="component" value="Unassembled WGS sequence"/>
</dbReference>
<proteinExistence type="predicted"/>
<dbReference type="Gene3D" id="3.40.50.300">
    <property type="entry name" value="P-loop containing nucleotide triphosphate hydrolases"/>
    <property type="match status" value="1"/>
</dbReference>
<dbReference type="InterPro" id="IPR051396">
    <property type="entry name" value="Bact_Antivir_Def_Nuclease"/>
</dbReference>
<dbReference type="SUPFAM" id="SSF52540">
    <property type="entry name" value="P-loop containing nucleoside triphosphate hydrolases"/>
    <property type="match status" value="1"/>
</dbReference>
<reference evidence="2 3" key="1">
    <citation type="submission" date="2018-08" db="EMBL/GenBank/DDBJ databases">
        <title>A genome reference for cultivated species of the human gut microbiota.</title>
        <authorList>
            <person name="Zou Y."/>
            <person name="Xue W."/>
            <person name="Luo G."/>
        </authorList>
    </citation>
    <scope>NUCLEOTIDE SEQUENCE [LARGE SCALE GENOMIC DNA]</scope>
    <source>
        <strain evidence="2 3">AF25-11</strain>
    </source>
</reference>
<dbReference type="PANTHER" id="PTHR43581:SF2">
    <property type="entry name" value="EXCINUCLEASE ATPASE SUBUNIT"/>
    <property type="match status" value="1"/>
</dbReference>
<name>A0A412EZQ0_9FIRM</name>
<accession>A0A412EZQ0</accession>
<evidence type="ECO:0000259" key="1">
    <source>
        <dbReference type="Pfam" id="PF13175"/>
    </source>
</evidence>
<dbReference type="InterPro" id="IPR041685">
    <property type="entry name" value="AAA_GajA/Old/RecF-like"/>
</dbReference>
<gene>
    <name evidence="2" type="ORF">DWY33_09400</name>
</gene>
<evidence type="ECO:0000313" key="3">
    <source>
        <dbReference type="Proteomes" id="UP000283652"/>
    </source>
</evidence>
<dbReference type="RefSeq" id="WP_118398658.1">
    <property type="nucleotide sequence ID" value="NZ_QRUK01000016.1"/>
</dbReference>
<organism evidence="2 3">
    <name type="scientific">Dorea formicigenerans</name>
    <dbReference type="NCBI Taxonomy" id="39486"/>
    <lineage>
        <taxon>Bacteria</taxon>
        <taxon>Bacillati</taxon>
        <taxon>Bacillota</taxon>
        <taxon>Clostridia</taxon>
        <taxon>Lachnospirales</taxon>
        <taxon>Lachnospiraceae</taxon>
        <taxon>Dorea</taxon>
    </lineage>
</organism>
<dbReference type="Pfam" id="PF13175">
    <property type="entry name" value="AAA_15"/>
    <property type="match status" value="1"/>
</dbReference>
<sequence>MAYKLIVENYGKIEKAELEISPLTLFVGDNNSGKSYLLSLIWTLFSGQGESSICKGMKGLLEQKFSKLYSDLKNLLINQNLENEEFVVVNEEIIISIINELLLMNKDELVKSIFNYEGMSIGRIEVKNKSNRHYVIKKEKEDEEAIQISVYIDDVRRIGFQFLKWMYSNEMEEPVTRLVELIVDRFLRNDFPRNATYYLPAARTGFMLAKNTINQVGRKKAFDNIVELDDETKNIEVSPFPKPIIHFLDSMDNLNLEVNDKNYKSHIELLDWINHNMTNGDVKCIDNNSGNIQYVPDGMKNGIPLRATSGVVTELAPLILLLKYARFLQEICYEEPEMCLHPKLQYQMAKLIIRMVNSGINIVASTHSDIILQHINNMSQLYKAANDKERLESLGLENEDLINVDKISVYQFHEENGKTNIDRIYPENNVFKIPTFSNALKSILNQTLEVSDIVYGEEE</sequence>
<dbReference type="EMBL" id="QRUK01000016">
    <property type="protein sequence ID" value="RGR58470.1"/>
    <property type="molecule type" value="Genomic_DNA"/>
</dbReference>
<feature type="domain" description="Endonuclease GajA/Old nuclease/RecF-like AAA" evidence="1">
    <location>
        <begin position="4"/>
        <end position="371"/>
    </location>
</feature>
<dbReference type="PANTHER" id="PTHR43581">
    <property type="entry name" value="ATP/GTP PHOSPHATASE"/>
    <property type="match status" value="1"/>
</dbReference>
<protein>
    <recommendedName>
        <fullName evidence="1">Endonuclease GajA/Old nuclease/RecF-like AAA domain-containing protein</fullName>
    </recommendedName>
</protein>